<name>A0AAN8F2D2_TRICO</name>
<feature type="transmembrane region" description="Helical" evidence="1">
    <location>
        <begin position="79"/>
        <end position="98"/>
    </location>
</feature>
<feature type="transmembrane region" description="Helical" evidence="1">
    <location>
        <begin position="6"/>
        <end position="31"/>
    </location>
</feature>
<dbReference type="InterPro" id="IPR011701">
    <property type="entry name" value="MFS"/>
</dbReference>
<accession>A0AAN8F2D2</accession>
<dbReference type="PANTHER" id="PTHR45757">
    <property type="entry name" value="PROTEIN CBG23364-RELATED"/>
    <property type="match status" value="1"/>
</dbReference>
<evidence type="ECO:0000313" key="2">
    <source>
        <dbReference type="EMBL" id="KAK5970927.1"/>
    </source>
</evidence>
<reference evidence="2 3" key="1">
    <citation type="submission" date="2019-10" db="EMBL/GenBank/DDBJ databases">
        <title>Assembly and Annotation for the nematode Trichostrongylus colubriformis.</title>
        <authorList>
            <person name="Martin J."/>
        </authorList>
    </citation>
    <scope>NUCLEOTIDE SEQUENCE [LARGE SCALE GENOMIC DNA]</scope>
    <source>
        <strain evidence="2">G859</strain>
        <tissue evidence="2">Whole worm</tissue>
    </source>
</reference>
<dbReference type="Pfam" id="PF07690">
    <property type="entry name" value="MFS_1"/>
    <property type="match status" value="1"/>
</dbReference>
<dbReference type="InterPro" id="IPR036259">
    <property type="entry name" value="MFS_trans_sf"/>
</dbReference>
<dbReference type="SUPFAM" id="SSF103473">
    <property type="entry name" value="MFS general substrate transporter"/>
    <property type="match status" value="1"/>
</dbReference>
<feature type="transmembrane region" description="Helical" evidence="1">
    <location>
        <begin position="364"/>
        <end position="384"/>
    </location>
</feature>
<comment type="caution">
    <text evidence="2">The sequence shown here is derived from an EMBL/GenBank/DDBJ whole genome shotgun (WGS) entry which is preliminary data.</text>
</comment>
<proteinExistence type="predicted"/>
<gene>
    <name evidence="2" type="ORF">GCK32_000951</name>
</gene>
<feature type="transmembrane region" description="Helical" evidence="1">
    <location>
        <begin position="171"/>
        <end position="191"/>
    </location>
</feature>
<dbReference type="GO" id="GO:0022857">
    <property type="term" value="F:transmembrane transporter activity"/>
    <property type="evidence" value="ECO:0007669"/>
    <property type="project" value="InterPro"/>
</dbReference>
<dbReference type="EMBL" id="WIXE01018407">
    <property type="protein sequence ID" value="KAK5970927.1"/>
    <property type="molecule type" value="Genomic_DNA"/>
</dbReference>
<sequence length="448" mass="50541">MNYFRYVILLISTLSITFIYSNRIVFGFTVICQVPENNTRTDYYLAQPVAKAWMFTATAIGMCLGPIPLHWVYKYDTRILILIYGLISTFSSAFYPLFDSIGLWPSLASRFLAGFGQASHLHFSNEVVLVWAQEKEKSLFFSLLLSASQLGPLFTKILGGEMCASSFGWEATYYVLAFLTLTFTLIFAFIYTQDVKSNRFVSDEEVVMIITGRKKLEEVGAVPYRDLLSDVSIWTSLVMFIGYYIGMIIYQLYSPTFIKQVLHYSIRETGYFSAIPMLFAIFVKVAVGKSIDYGFGLSQKWRLAAPLVILESISALSIFLVGFIDNRVVSLAFNMLFASLHFFVPVICSRTIQIIGAQYAHIALNFNMFIAGFVQILIPGTIHLMVPDNTKEQWSHVFYCLAASIVTTTVLYVALVKVRPASWTTSKQEKASNGKKILSFSQISVKVN</sequence>
<keyword evidence="3" id="KW-1185">Reference proteome</keyword>
<feature type="transmembrane region" description="Helical" evidence="1">
    <location>
        <begin position="330"/>
        <end position="352"/>
    </location>
</feature>
<organism evidence="2 3">
    <name type="scientific">Trichostrongylus colubriformis</name>
    <name type="common">Black scour worm</name>
    <dbReference type="NCBI Taxonomy" id="6319"/>
    <lineage>
        <taxon>Eukaryota</taxon>
        <taxon>Metazoa</taxon>
        <taxon>Ecdysozoa</taxon>
        <taxon>Nematoda</taxon>
        <taxon>Chromadorea</taxon>
        <taxon>Rhabditida</taxon>
        <taxon>Rhabditina</taxon>
        <taxon>Rhabditomorpha</taxon>
        <taxon>Strongyloidea</taxon>
        <taxon>Trichostrongylidae</taxon>
        <taxon>Trichostrongylus</taxon>
    </lineage>
</organism>
<feature type="transmembrane region" description="Helical" evidence="1">
    <location>
        <begin position="270"/>
        <end position="291"/>
    </location>
</feature>
<evidence type="ECO:0000256" key="1">
    <source>
        <dbReference type="SAM" id="Phobius"/>
    </source>
</evidence>
<dbReference type="GO" id="GO:0016020">
    <property type="term" value="C:membrane"/>
    <property type="evidence" value="ECO:0007669"/>
    <property type="project" value="TreeGrafter"/>
</dbReference>
<dbReference type="PANTHER" id="PTHR45757:SF15">
    <property type="entry name" value="MFS DOMAIN-CONTAINING PROTEIN"/>
    <property type="match status" value="1"/>
</dbReference>
<feature type="transmembrane region" description="Helical" evidence="1">
    <location>
        <begin position="52"/>
        <end position="73"/>
    </location>
</feature>
<dbReference type="AlphaFoldDB" id="A0AAN8F2D2"/>
<evidence type="ECO:0000313" key="3">
    <source>
        <dbReference type="Proteomes" id="UP001331761"/>
    </source>
</evidence>
<feature type="transmembrane region" description="Helical" evidence="1">
    <location>
        <begin position="231"/>
        <end position="250"/>
    </location>
</feature>
<dbReference type="Gene3D" id="1.20.1250.20">
    <property type="entry name" value="MFS general substrate transporter like domains"/>
    <property type="match status" value="2"/>
</dbReference>
<dbReference type="Proteomes" id="UP001331761">
    <property type="component" value="Unassembled WGS sequence"/>
</dbReference>
<protein>
    <submittedName>
        <fullName evidence="2">Transporter major facilitator family protein</fullName>
    </submittedName>
</protein>
<feature type="transmembrane region" description="Helical" evidence="1">
    <location>
        <begin position="396"/>
        <end position="415"/>
    </location>
</feature>
<keyword evidence="1" id="KW-1133">Transmembrane helix</keyword>
<keyword evidence="1" id="KW-0812">Transmembrane</keyword>
<feature type="transmembrane region" description="Helical" evidence="1">
    <location>
        <begin position="303"/>
        <end position="324"/>
    </location>
</feature>
<keyword evidence="1" id="KW-0472">Membrane</keyword>